<dbReference type="EMBL" id="CADCTW010000159">
    <property type="protein sequence ID" value="CAA9346007.1"/>
    <property type="molecule type" value="Genomic_DNA"/>
</dbReference>
<sequence length="271" mass="29151">MPSPLSALLALGAALALASCDLPAAQVPAVPVSPLRAEPAKPAMAGKFRVAYHAVDDSTYARWQDDFREARFLEDVAEWLNGWIALPHDVTIGFDRCGEPNAYYHPETRSVSLCYELVQELDDALAADGGEEGAQAVSDALLFTTLHEVGHALVDVLDIPIAGREEDAVDQLAAVMLVDGSDEGSEAAVNGAAGLATDDDELDSLDFADEHALGSQRFYNVLCLVYGQDPEGYAQWVSDGTLPGERAEGCEEEYAHVSRSWDRLLGPYLKD</sequence>
<keyword evidence="1" id="KW-0732">Signal</keyword>
<organism evidence="2">
    <name type="scientific">uncultured Gemmatimonadota bacterium</name>
    <dbReference type="NCBI Taxonomy" id="203437"/>
    <lineage>
        <taxon>Bacteria</taxon>
        <taxon>Pseudomonadati</taxon>
        <taxon>Gemmatimonadota</taxon>
        <taxon>environmental samples</taxon>
    </lineage>
</organism>
<evidence type="ECO:0008006" key="3">
    <source>
        <dbReference type="Google" id="ProtNLM"/>
    </source>
</evidence>
<evidence type="ECO:0000256" key="1">
    <source>
        <dbReference type="SAM" id="SignalP"/>
    </source>
</evidence>
<protein>
    <recommendedName>
        <fullName evidence="3">Metallopeptidase DUF4344</fullName>
    </recommendedName>
</protein>
<feature type="chain" id="PRO_5026749749" description="Metallopeptidase DUF4344" evidence="1">
    <location>
        <begin position="25"/>
        <end position="271"/>
    </location>
</feature>
<proteinExistence type="predicted"/>
<name>A0A6J4LZH0_9BACT</name>
<accession>A0A6J4LZH0</accession>
<gene>
    <name evidence="2" type="ORF">AVDCRST_MAG68-3318</name>
</gene>
<evidence type="ECO:0000313" key="2">
    <source>
        <dbReference type="EMBL" id="CAA9346007.1"/>
    </source>
</evidence>
<reference evidence="2" key="1">
    <citation type="submission" date="2020-02" db="EMBL/GenBank/DDBJ databases">
        <authorList>
            <person name="Meier V. D."/>
        </authorList>
    </citation>
    <scope>NUCLEOTIDE SEQUENCE</scope>
    <source>
        <strain evidence="2">AVDCRST_MAG68</strain>
    </source>
</reference>
<dbReference type="AlphaFoldDB" id="A0A6J4LZH0"/>
<dbReference type="InterPro" id="IPR025644">
    <property type="entry name" value="DUF4344"/>
</dbReference>
<feature type="signal peptide" evidence="1">
    <location>
        <begin position="1"/>
        <end position="24"/>
    </location>
</feature>
<dbReference type="Pfam" id="PF14247">
    <property type="entry name" value="DUF4344"/>
    <property type="match status" value="1"/>
</dbReference>